<dbReference type="Gene3D" id="3.40.390.10">
    <property type="entry name" value="Collagenase (Catalytic Domain)"/>
    <property type="match status" value="1"/>
</dbReference>
<proteinExistence type="inferred from homology"/>
<dbReference type="PANTHER" id="PTHR11733:SF167">
    <property type="entry name" value="FI17812P1-RELATED"/>
    <property type="match status" value="1"/>
</dbReference>
<dbReference type="PRINTS" id="PR00786">
    <property type="entry name" value="NEPRILYSIN"/>
</dbReference>
<dbReference type="GO" id="GO:0004222">
    <property type="term" value="F:metalloendopeptidase activity"/>
    <property type="evidence" value="ECO:0007669"/>
    <property type="project" value="InterPro"/>
</dbReference>
<reference evidence="11" key="1">
    <citation type="submission" date="2021-03" db="EMBL/GenBank/DDBJ databases">
        <authorList>
            <person name="Tagirdzhanova G."/>
        </authorList>
    </citation>
    <scope>NUCLEOTIDE SEQUENCE</scope>
</reference>
<name>A0A8H3EV91_9LECA</name>
<organism evidence="11 12">
    <name type="scientific">Gomphillus americanus</name>
    <dbReference type="NCBI Taxonomy" id="1940652"/>
    <lineage>
        <taxon>Eukaryota</taxon>
        <taxon>Fungi</taxon>
        <taxon>Dikarya</taxon>
        <taxon>Ascomycota</taxon>
        <taxon>Pezizomycotina</taxon>
        <taxon>Lecanoromycetes</taxon>
        <taxon>OSLEUM clade</taxon>
        <taxon>Ostropomycetidae</taxon>
        <taxon>Ostropales</taxon>
        <taxon>Graphidaceae</taxon>
        <taxon>Gomphilloideae</taxon>
        <taxon>Gomphillus</taxon>
    </lineage>
</organism>
<comment type="similarity">
    <text evidence="2">Belongs to the peptidase M13 family.</text>
</comment>
<dbReference type="Proteomes" id="UP000664169">
    <property type="component" value="Unassembled WGS sequence"/>
</dbReference>
<dbReference type="InterPro" id="IPR000718">
    <property type="entry name" value="Peptidase_M13"/>
</dbReference>
<dbReference type="SUPFAM" id="SSF55486">
    <property type="entry name" value="Metalloproteases ('zincins'), catalytic domain"/>
    <property type="match status" value="1"/>
</dbReference>
<feature type="domain" description="Peptidase M13 C-terminal" evidence="9">
    <location>
        <begin position="566"/>
        <end position="765"/>
    </location>
</feature>
<keyword evidence="8" id="KW-1133">Transmembrane helix</keyword>
<keyword evidence="5" id="KW-0378">Hydrolase</keyword>
<evidence type="ECO:0000256" key="6">
    <source>
        <dbReference type="ARBA" id="ARBA00022833"/>
    </source>
</evidence>
<dbReference type="PROSITE" id="PS51885">
    <property type="entry name" value="NEPRILYSIN"/>
    <property type="match status" value="1"/>
</dbReference>
<keyword evidence="8" id="KW-0812">Transmembrane</keyword>
<dbReference type="InterPro" id="IPR024079">
    <property type="entry name" value="MetalloPept_cat_dom_sf"/>
</dbReference>
<evidence type="ECO:0000256" key="1">
    <source>
        <dbReference type="ARBA" id="ARBA00001947"/>
    </source>
</evidence>
<feature type="transmembrane region" description="Helical" evidence="8">
    <location>
        <begin position="34"/>
        <end position="56"/>
    </location>
</feature>
<dbReference type="Pfam" id="PF05649">
    <property type="entry name" value="Peptidase_M13_N"/>
    <property type="match status" value="1"/>
</dbReference>
<dbReference type="CDD" id="cd08662">
    <property type="entry name" value="M13"/>
    <property type="match status" value="1"/>
</dbReference>
<dbReference type="AlphaFoldDB" id="A0A8H3EV91"/>
<sequence length="770" mass="86291">MANERTPLLRSYITGTSEAPENDPSLKFSRVARILRLILVAALLALVTAFIVVIAIHPSGDNPTTTDEKICTSAGCVLAAATLIKSLSPRYEEIDPCNDFHSFVCEGWDASHEMRQDQSSVGTLQLISDENQLILKHILESPAPEQVSLFWTATSPDQEIFGKLHDTYSACMNETLLRSIGSKPLLELLYQLEEKYPVNKTSSNKDSSLTHALEYLMSIGVSGPITLDVGADDKDPDSNVITLGLPWSFGLPSKQYYKRNEIVTLYKATIGATLEALLNEAHDTKLAIFRDIDTPHILSKDLVDRIVSLESRMAVAAPDIEDLQDITKTYNPRTLDEAESYNQQISIKAIIKSFAGNHKPTKVIVVSPEYLQTLSTILAPEKRATIQAYLAWKIVQSYGGSVEDDAVEPLRRFNNIIRGQDPEVKSERWKKCLGVVDSDIPWILSRFFIERAFSKESKVLGDRIIYDIKDQFINKLKASEWMTEDVQKLAIDKVGLIRQKIGYPTSSPNITDVEDLQKFYKDIHVSADTFFENRVSAIKNGVKQEWEQVEKPVDKDVWGMSASTVNAYYNPAGNEIVFPAGIMQAPVFYDPSIPKYLSYGAFGAVAGHELSHAFDSSGRNYDQHGNYTDWWDGSTIEAFKEKAECFVRQYGNYSIDTKDGPLSVNGRLTLGENIADAGGLTAAFQSWRSRDKENADLILPGLQNFTKEQTFFLAYGVTWCGWSREERAIQLIYGDPHSPPQFRISGTTSNSREFREAFNCPQKKPTCELW</sequence>
<evidence type="ECO:0000256" key="4">
    <source>
        <dbReference type="ARBA" id="ARBA00022723"/>
    </source>
</evidence>
<gene>
    <name evidence="11" type="ORF">GOMPHAMPRED_007635</name>
</gene>
<evidence type="ECO:0000259" key="9">
    <source>
        <dbReference type="Pfam" id="PF01431"/>
    </source>
</evidence>
<keyword evidence="8" id="KW-0472">Membrane</keyword>
<dbReference type="Gene3D" id="1.10.1380.10">
    <property type="entry name" value="Neutral endopeptidase , domain2"/>
    <property type="match status" value="1"/>
</dbReference>
<evidence type="ECO:0000259" key="10">
    <source>
        <dbReference type="Pfam" id="PF05649"/>
    </source>
</evidence>
<evidence type="ECO:0000256" key="5">
    <source>
        <dbReference type="ARBA" id="ARBA00022801"/>
    </source>
</evidence>
<evidence type="ECO:0000256" key="7">
    <source>
        <dbReference type="ARBA" id="ARBA00023049"/>
    </source>
</evidence>
<dbReference type="GO" id="GO:0046872">
    <property type="term" value="F:metal ion binding"/>
    <property type="evidence" value="ECO:0007669"/>
    <property type="project" value="UniProtKB-KW"/>
</dbReference>
<evidence type="ECO:0000256" key="2">
    <source>
        <dbReference type="ARBA" id="ARBA00007357"/>
    </source>
</evidence>
<evidence type="ECO:0008006" key="13">
    <source>
        <dbReference type="Google" id="ProtNLM"/>
    </source>
</evidence>
<dbReference type="GO" id="GO:0016485">
    <property type="term" value="P:protein processing"/>
    <property type="evidence" value="ECO:0007669"/>
    <property type="project" value="TreeGrafter"/>
</dbReference>
<evidence type="ECO:0000256" key="3">
    <source>
        <dbReference type="ARBA" id="ARBA00022670"/>
    </source>
</evidence>
<dbReference type="InterPro" id="IPR008753">
    <property type="entry name" value="Peptidase_M13_N"/>
</dbReference>
<dbReference type="PANTHER" id="PTHR11733">
    <property type="entry name" value="ZINC METALLOPROTEASE FAMILY M13 NEPRILYSIN-RELATED"/>
    <property type="match status" value="1"/>
</dbReference>
<dbReference type="Pfam" id="PF01431">
    <property type="entry name" value="Peptidase_M13"/>
    <property type="match status" value="1"/>
</dbReference>
<keyword evidence="3" id="KW-0645">Protease</keyword>
<keyword evidence="12" id="KW-1185">Reference proteome</keyword>
<comment type="caution">
    <text evidence="11">The sequence shown here is derived from an EMBL/GenBank/DDBJ whole genome shotgun (WGS) entry which is preliminary data.</text>
</comment>
<keyword evidence="6" id="KW-0862">Zinc</keyword>
<dbReference type="OrthoDB" id="6475849at2759"/>
<feature type="domain" description="Peptidase M13 N-terminal" evidence="10">
    <location>
        <begin position="96"/>
        <end position="504"/>
    </location>
</feature>
<comment type="cofactor">
    <cofactor evidence="1">
        <name>Zn(2+)</name>
        <dbReference type="ChEBI" id="CHEBI:29105"/>
    </cofactor>
</comment>
<evidence type="ECO:0000256" key="8">
    <source>
        <dbReference type="SAM" id="Phobius"/>
    </source>
</evidence>
<dbReference type="GO" id="GO:0005886">
    <property type="term" value="C:plasma membrane"/>
    <property type="evidence" value="ECO:0007669"/>
    <property type="project" value="TreeGrafter"/>
</dbReference>
<dbReference type="InterPro" id="IPR042089">
    <property type="entry name" value="Peptidase_M13_dom_2"/>
</dbReference>
<protein>
    <recommendedName>
        <fullName evidence="13">Endothelin-converting enzyme 1</fullName>
    </recommendedName>
</protein>
<dbReference type="EMBL" id="CAJPDQ010000007">
    <property type="protein sequence ID" value="CAF9912348.1"/>
    <property type="molecule type" value="Genomic_DNA"/>
</dbReference>
<keyword evidence="4" id="KW-0479">Metal-binding</keyword>
<accession>A0A8H3EV91</accession>
<evidence type="ECO:0000313" key="11">
    <source>
        <dbReference type="EMBL" id="CAF9912348.1"/>
    </source>
</evidence>
<evidence type="ECO:0000313" key="12">
    <source>
        <dbReference type="Proteomes" id="UP000664169"/>
    </source>
</evidence>
<keyword evidence="7" id="KW-0482">Metalloprotease</keyword>
<dbReference type="InterPro" id="IPR018497">
    <property type="entry name" value="Peptidase_M13_C"/>
</dbReference>